<gene>
    <name evidence="13" type="primary">hemC</name>
    <name evidence="13" type="ordered locus">jk1901</name>
</gene>
<keyword evidence="7" id="KW-0627">Porphyrin biosynthesis</keyword>
<accession>Q4JSX5</accession>
<dbReference type="SUPFAM" id="SSF54782">
    <property type="entry name" value="Porphobilinogen deaminase (hydroxymethylbilane synthase), C-terminal domain"/>
    <property type="match status" value="1"/>
</dbReference>
<keyword evidence="14" id="KW-1185">Reference proteome</keyword>
<dbReference type="AlphaFoldDB" id="Q4JSX5"/>
<dbReference type="Pfam" id="PF01379">
    <property type="entry name" value="Porphobil_deam"/>
    <property type="match status" value="1"/>
</dbReference>
<feature type="compositionally biased region" description="Low complexity" evidence="10">
    <location>
        <begin position="1"/>
        <end position="17"/>
    </location>
</feature>
<dbReference type="InterPro" id="IPR022417">
    <property type="entry name" value="Porphobilin_deaminase_N"/>
</dbReference>
<dbReference type="InterPro" id="IPR036803">
    <property type="entry name" value="Porphobilinogen_deaminase_C_sf"/>
</dbReference>
<dbReference type="GO" id="GO:0004418">
    <property type="term" value="F:hydroxymethylbilane synthase activity"/>
    <property type="evidence" value="ECO:0007669"/>
    <property type="project" value="UniProtKB-UniRule"/>
</dbReference>
<feature type="domain" description="Porphobilinogen deaminase C-terminal" evidence="12">
    <location>
        <begin position="245"/>
        <end position="294"/>
    </location>
</feature>
<evidence type="ECO:0000256" key="1">
    <source>
        <dbReference type="ARBA" id="ARBA00001916"/>
    </source>
</evidence>
<dbReference type="Pfam" id="PF03900">
    <property type="entry name" value="Porphobil_deamC"/>
    <property type="match status" value="1"/>
</dbReference>
<comment type="function">
    <text evidence="2">Tetrapolymerization of the monopyrrole PBG into the hydroxymethylbilane pre-uroporphyrinogen in several discrete steps.</text>
</comment>
<evidence type="ECO:0000256" key="4">
    <source>
        <dbReference type="ARBA" id="ARBA00011245"/>
    </source>
</evidence>
<dbReference type="PROSITE" id="PS00533">
    <property type="entry name" value="PORPHOBILINOGEN_DEAM"/>
    <property type="match status" value="1"/>
</dbReference>
<dbReference type="InterPro" id="IPR022418">
    <property type="entry name" value="Porphobilinogen_deaminase_C"/>
</dbReference>
<reference evidence="13 14" key="1">
    <citation type="journal article" date="2005" name="J. Bacteriol.">
        <title>Complete genome sequence and analysis of the multiresistant nosocomial pathogen Corynebacterium jeikeium K411, a lipid-requiring bacterium of the human skin flora.</title>
        <authorList>
            <person name="Tauch A."/>
            <person name="Kaiser O."/>
            <person name="Hain T."/>
            <person name="Goesmann A."/>
            <person name="Weisshaar B."/>
            <person name="Albersmeier A."/>
            <person name="Bekel T."/>
            <person name="Bischoff N."/>
            <person name="Brune I."/>
            <person name="Chakraborty T."/>
            <person name="Kalinowski J."/>
            <person name="Meyer F."/>
            <person name="Rupp O."/>
            <person name="Schneiker S."/>
            <person name="Viehoever P."/>
            <person name="Puehler A."/>
        </authorList>
    </citation>
    <scope>NUCLEOTIDE SEQUENCE [LARGE SCALE GENOMIC DNA]</scope>
    <source>
        <strain evidence="13 14">K411</strain>
    </source>
</reference>
<evidence type="ECO:0000313" key="13">
    <source>
        <dbReference type="EMBL" id="CAI38082.1"/>
    </source>
</evidence>
<dbReference type="PANTHER" id="PTHR11557:SF0">
    <property type="entry name" value="PORPHOBILINOGEN DEAMINASE"/>
    <property type="match status" value="1"/>
</dbReference>
<dbReference type="STRING" id="306537.jk1901"/>
<comment type="subunit">
    <text evidence="4">Monomer.</text>
</comment>
<dbReference type="FunFam" id="3.40.190.10:FF:000005">
    <property type="entry name" value="Porphobilinogen deaminase"/>
    <property type="match status" value="1"/>
</dbReference>
<dbReference type="GO" id="GO:0005737">
    <property type="term" value="C:cytoplasm"/>
    <property type="evidence" value="ECO:0007669"/>
    <property type="project" value="UniProtKB-UniRule"/>
</dbReference>
<dbReference type="Proteomes" id="UP000000545">
    <property type="component" value="Chromosome"/>
</dbReference>
<dbReference type="KEGG" id="cjk:jk1901"/>
<dbReference type="GO" id="GO:0006783">
    <property type="term" value="P:heme biosynthetic process"/>
    <property type="evidence" value="ECO:0007669"/>
    <property type="project" value="TreeGrafter"/>
</dbReference>
<evidence type="ECO:0000256" key="2">
    <source>
        <dbReference type="ARBA" id="ARBA00002869"/>
    </source>
</evidence>
<dbReference type="SUPFAM" id="SSF53850">
    <property type="entry name" value="Periplasmic binding protein-like II"/>
    <property type="match status" value="1"/>
</dbReference>
<evidence type="ECO:0000313" key="14">
    <source>
        <dbReference type="Proteomes" id="UP000000545"/>
    </source>
</evidence>
<comment type="cofactor">
    <cofactor evidence="1">
        <name>dipyrromethane</name>
        <dbReference type="ChEBI" id="CHEBI:60342"/>
    </cofactor>
</comment>
<proteinExistence type="inferred from homology"/>
<dbReference type="EMBL" id="CR931997">
    <property type="protein sequence ID" value="CAI38082.1"/>
    <property type="molecule type" value="Genomic_DNA"/>
</dbReference>
<dbReference type="eggNOG" id="COG0181">
    <property type="taxonomic scope" value="Bacteria"/>
</dbReference>
<protein>
    <recommendedName>
        <fullName evidence="5 9">Hydroxymethylbilane synthase</fullName>
        <ecNumber evidence="5 9">2.5.1.61</ecNumber>
    </recommendedName>
</protein>
<dbReference type="PIRSF" id="PIRSF001438">
    <property type="entry name" value="4pyrrol_synth_OHMeBilane_synth"/>
    <property type="match status" value="1"/>
</dbReference>
<dbReference type="EC" id="2.5.1.61" evidence="5 9"/>
<evidence type="ECO:0000256" key="5">
    <source>
        <dbReference type="ARBA" id="ARBA00012655"/>
    </source>
</evidence>
<dbReference type="InterPro" id="IPR022419">
    <property type="entry name" value="Porphobilin_deaminase_cofac_BS"/>
</dbReference>
<dbReference type="PANTHER" id="PTHR11557">
    <property type="entry name" value="PORPHOBILINOGEN DEAMINASE"/>
    <property type="match status" value="1"/>
</dbReference>
<dbReference type="RefSeq" id="WP_011274209.1">
    <property type="nucleotide sequence ID" value="NC_007164.1"/>
</dbReference>
<evidence type="ECO:0000259" key="12">
    <source>
        <dbReference type="Pfam" id="PF03900"/>
    </source>
</evidence>
<comment type="catalytic activity">
    <reaction evidence="8">
        <text>4 porphobilinogen + H2O = hydroxymethylbilane + 4 NH4(+)</text>
        <dbReference type="Rhea" id="RHEA:13185"/>
        <dbReference type="ChEBI" id="CHEBI:15377"/>
        <dbReference type="ChEBI" id="CHEBI:28938"/>
        <dbReference type="ChEBI" id="CHEBI:57845"/>
        <dbReference type="ChEBI" id="CHEBI:58126"/>
        <dbReference type="EC" id="2.5.1.61"/>
    </reaction>
</comment>
<feature type="domain" description="Porphobilinogen deaminase N-terminal" evidence="11">
    <location>
        <begin position="28"/>
        <end position="229"/>
    </location>
</feature>
<dbReference type="Gene3D" id="3.30.160.40">
    <property type="entry name" value="Porphobilinogen deaminase, C-terminal domain"/>
    <property type="match status" value="1"/>
</dbReference>
<evidence type="ECO:0000256" key="6">
    <source>
        <dbReference type="ARBA" id="ARBA00022679"/>
    </source>
</evidence>
<sequence length="367" mass="39139">MSITSNSANNASNATAARQTADGDRTFLIGTRRSALATTQTSHVRDGMQSAGYAAELHLVHTPGDASQAAQIPVAQIGVGVFTETLRKALEAGECDVAVHSFKDLPTAPDPRFRTVVPRRVDPREVLVSRNNQPLLELPQGAKVGTSAPRRVSQIRAVRPDLELMPLRGNIDTRMGRTEKDLDAVVLARAGLERVGQLERAAESIDPSTIMPAPAQGALSVEVRADDEAAWQAVRHLDHLPSHMAAVAERAVLSTLEAGCTAPVAAYSEWVQQEGTADGAVDGTVDGTEKHYVLRVFGGVFAMDGSRKLVRSSEAGFDISEPTADEGFPAAEEPRWREYIDAARAIGIDIGRALLEDGAAELVAEVD</sequence>
<evidence type="ECO:0000256" key="10">
    <source>
        <dbReference type="SAM" id="MobiDB-lite"/>
    </source>
</evidence>
<dbReference type="NCBIfam" id="TIGR00212">
    <property type="entry name" value="hemC"/>
    <property type="match status" value="1"/>
</dbReference>
<organism evidence="13 14">
    <name type="scientific">Corynebacterium jeikeium (strain K411)</name>
    <dbReference type="NCBI Taxonomy" id="306537"/>
    <lineage>
        <taxon>Bacteria</taxon>
        <taxon>Bacillati</taxon>
        <taxon>Actinomycetota</taxon>
        <taxon>Actinomycetes</taxon>
        <taxon>Mycobacteriales</taxon>
        <taxon>Corynebacteriaceae</taxon>
        <taxon>Corynebacterium</taxon>
    </lineage>
</organism>
<evidence type="ECO:0000256" key="3">
    <source>
        <dbReference type="ARBA" id="ARBA00005638"/>
    </source>
</evidence>
<evidence type="ECO:0000259" key="11">
    <source>
        <dbReference type="Pfam" id="PF01379"/>
    </source>
</evidence>
<evidence type="ECO:0000256" key="8">
    <source>
        <dbReference type="ARBA" id="ARBA00048169"/>
    </source>
</evidence>
<evidence type="ECO:0000256" key="9">
    <source>
        <dbReference type="NCBIfam" id="TIGR00212"/>
    </source>
</evidence>
<keyword evidence="6 13" id="KW-0808">Transferase</keyword>
<dbReference type="InterPro" id="IPR000860">
    <property type="entry name" value="HemC"/>
</dbReference>
<dbReference type="Gene3D" id="3.40.190.10">
    <property type="entry name" value="Periplasmic binding protein-like II"/>
    <property type="match status" value="2"/>
</dbReference>
<name>Q4JSX5_CORJK</name>
<feature type="region of interest" description="Disordered" evidence="10">
    <location>
        <begin position="1"/>
        <end position="20"/>
    </location>
</feature>
<dbReference type="HOGENOM" id="CLU_019704_1_0_11"/>
<evidence type="ECO:0000256" key="7">
    <source>
        <dbReference type="ARBA" id="ARBA00023244"/>
    </source>
</evidence>
<dbReference type="PRINTS" id="PR00151">
    <property type="entry name" value="PORPHBDMNASE"/>
</dbReference>
<comment type="similarity">
    <text evidence="3">Belongs to the HMBS family.</text>
</comment>